<accession>A0A7J8LWT6</accession>
<proteinExistence type="predicted"/>
<dbReference type="GO" id="GO:0003676">
    <property type="term" value="F:nucleic acid binding"/>
    <property type="evidence" value="ECO:0007669"/>
    <property type="project" value="InterPro"/>
</dbReference>
<dbReference type="EMBL" id="JABEZX010000005">
    <property type="protein sequence ID" value="MBA0556820.1"/>
    <property type="molecule type" value="Genomic_DNA"/>
</dbReference>
<keyword evidence="3" id="KW-1185">Reference proteome</keyword>
<protein>
    <recommendedName>
        <fullName evidence="1">RNase H type-1 domain-containing protein</fullName>
    </recommendedName>
</protein>
<dbReference type="PANTHER" id="PTHR34023:SF4">
    <property type="entry name" value="RNASE H TYPE-1 DOMAIN-CONTAINING PROTEIN"/>
    <property type="match status" value="1"/>
</dbReference>
<evidence type="ECO:0000313" key="2">
    <source>
        <dbReference type="EMBL" id="MBA0556820.1"/>
    </source>
</evidence>
<dbReference type="Pfam" id="PF13456">
    <property type="entry name" value="RVT_3"/>
    <property type="match status" value="1"/>
</dbReference>
<name>A0A7J8LWT6_9ROSI</name>
<sequence length="91" mass="10568">MLLDIIRNGFASISNIAEVRLIHEWCNKDWKVKFRHVLRRSSKVADCLAKAAIGKLNHVVLFPILPQYVIRLLEEDTHDSLYERTTISNHS</sequence>
<evidence type="ECO:0000259" key="1">
    <source>
        <dbReference type="Pfam" id="PF13456"/>
    </source>
</evidence>
<evidence type="ECO:0000313" key="3">
    <source>
        <dbReference type="Proteomes" id="UP000593572"/>
    </source>
</evidence>
<feature type="domain" description="RNase H type-1" evidence="1">
    <location>
        <begin position="19"/>
        <end position="52"/>
    </location>
</feature>
<dbReference type="PANTHER" id="PTHR34023">
    <property type="entry name" value="RNASE H DOMAIN-CONTAINING PROTEIN"/>
    <property type="match status" value="1"/>
</dbReference>
<reference evidence="2 3" key="1">
    <citation type="journal article" date="2019" name="Genome Biol. Evol.">
        <title>Insights into the evolution of the New World diploid cottons (Gossypium, subgenus Houzingenia) based on genome sequencing.</title>
        <authorList>
            <person name="Grover C.E."/>
            <person name="Arick M.A. 2nd"/>
            <person name="Thrash A."/>
            <person name="Conover J.L."/>
            <person name="Sanders W.S."/>
            <person name="Peterson D.G."/>
            <person name="Frelichowski J.E."/>
            <person name="Scheffler J.A."/>
            <person name="Scheffler B.E."/>
            <person name="Wendel J.F."/>
        </authorList>
    </citation>
    <scope>NUCLEOTIDE SEQUENCE [LARGE SCALE GENOMIC DNA]</scope>
    <source>
        <strain evidence="2">157</strain>
        <tissue evidence="2">Leaf</tissue>
    </source>
</reference>
<dbReference type="Proteomes" id="UP000593572">
    <property type="component" value="Unassembled WGS sequence"/>
</dbReference>
<dbReference type="GO" id="GO:0004523">
    <property type="term" value="F:RNA-DNA hybrid ribonuclease activity"/>
    <property type="evidence" value="ECO:0007669"/>
    <property type="project" value="InterPro"/>
</dbReference>
<comment type="caution">
    <text evidence="2">The sequence shown here is derived from an EMBL/GenBank/DDBJ whole genome shotgun (WGS) entry which is preliminary data.</text>
</comment>
<dbReference type="InterPro" id="IPR002156">
    <property type="entry name" value="RNaseH_domain"/>
</dbReference>
<gene>
    <name evidence="2" type="ORF">Golob_026893</name>
</gene>
<dbReference type="AlphaFoldDB" id="A0A7J8LWT6"/>
<organism evidence="2 3">
    <name type="scientific">Gossypium lobatum</name>
    <dbReference type="NCBI Taxonomy" id="34289"/>
    <lineage>
        <taxon>Eukaryota</taxon>
        <taxon>Viridiplantae</taxon>
        <taxon>Streptophyta</taxon>
        <taxon>Embryophyta</taxon>
        <taxon>Tracheophyta</taxon>
        <taxon>Spermatophyta</taxon>
        <taxon>Magnoliopsida</taxon>
        <taxon>eudicotyledons</taxon>
        <taxon>Gunneridae</taxon>
        <taxon>Pentapetalae</taxon>
        <taxon>rosids</taxon>
        <taxon>malvids</taxon>
        <taxon>Malvales</taxon>
        <taxon>Malvaceae</taxon>
        <taxon>Malvoideae</taxon>
        <taxon>Gossypium</taxon>
    </lineage>
</organism>